<comment type="caution">
    <text evidence="3">The sequence shown here is derived from an EMBL/GenBank/DDBJ whole genome shotgun (WGS) entry which is preliminary data.</text>
</comment>
<dbReference type="AlphaFoldDB" id="A0A7J7WI78"/>
<evidence type="ECO:0000256" key="2">
    <source>
        <dbReference type="SAM" id="SignalP"/>
    </source>
</evidence>
<accession>A0A7J7WI78</accession>
<evidence type="ECO:0000313" key="4">
    <source>
        <dbReference type="Proteomes" id="UP000527355"/>
    </source>
</evidence>
<name>A0A7J7WI78_MYOMY</name>
<protein>
    <submittedName>
        <fullName evidence="3">Uncharacterized protein</fullName>
    </submittedName>
</protein>
<feature type="compositionally biased region" description="Polar residues" evidence="1">
    <location>
        <begin position="118"/>
        <end position="130"/>
    </location>
</feature>
<dbReference type="EMBL" id="JABWUV010000008">
    <property type="protein sequence ID" value="KAF6336920.1"/>
    <property type="molecule type" value="Genomic_DNA"/>
</dbReference>
<feature type="signal peptide" evidence="2">
    <location>
        <begin position="1"/>
        <end position="22"/>
    </location>
</feature>
<dbReference type="Proteomes" id="UP000527355">
    <property type="component" value="Unassembled WGS sequence"/>
</dbReference>
<gene>
    <name evidence="3" type="ORF">mMyoMyo1_012121</name>
</gene>
<organism evidence="3 4">
    <name type="scientific">Myotis myotis</name>
    <name type="common">Greater mouse-eared bat</name>
    <name type="synonym">Vespertilio myotis</name>
    <dbReference type="NCBI Taxonomy" id="51298"/>
    <lineage>
        <taxon>Eukaryota</taxon>
        <taxon>Metazoa</taxon>
        <taxon>Chordata</taxon>
        <taxon>Craniata</taxon>
        <taxon>Vertebrata</taxon>
        <taxon>Euteleostomi</taxon>
        <taxon>Mammalia</taxon>
        <taxon>Eutheria</taxon>
        <taxon>Laurasiatheria</taxon>
        <taxon>Chiroptera</taxon>
        <taxon>Yangochiroptera</taxon>
        <taxon>Vespertilionidae</taxon>
        <taxon>Myotis</taxon>
    </lineage>
</organism>
<keyword evidence="4" id="KW-1185">Reference proteome</keyword>
<feature type="region of interest" description="Disordered" evidence="1">
    <location>
        <begin position="110"/>
        <end position="138"/>
    </location>
</feature>
<sequence>MHCWHLILIVHILSNLMKEKHANWPHLCYAPSHAHQPIRVTICKLTKPRWQPAAKELVQAGGLVAPAMEEAKLLACPGWLWPPLKVTKFQLWKINKSQIPASSQPPWGAWVAGGCGQPANSHQPLTQADQAPQRGTPP</sequence>
<feature type="chain" id="PRO_5029505228" evidence="2">
    <location>
        <begin position="23"/>
        <end position="138"/>
    </location>
</feature>
<evidence type="ECO:0000256" key="1">
    <source>
        <dbReference type="SAM" id="MobiDB-lite"/>
    </source>
</evidence>
<reference evidence="3 4" key="1">
    <citation type="journal article" date="2020" name="Nature">
        <title>Six reference-quality genomes reveal evolution of bat adaptations.</title>
        <authorList>
            <person name="Jebb D."/>
            <person name="Huang Z."/>
            <person name="Pippel M."/>
            <person name="Hughes G.M."/>
            <person name="Lavrichenko K."/>
            <person name="Devanna P."/>
            <person name="Winkler S."/>
            <person name="Jermiin L.S."/>
            <person name="Skirmuntt E.C."/>
            <person name="Katzourakis A."/>
            <person name="Burkitt-Gray L."/>
            <person name="Ray D.A."/>
            <person name="Sullivan K.A.M."/>
            <person name="Roscito J.G."/>
            <person name="Kirilenko B.M."/>
            <person name="Davalos L.M."/>
            <person name="Corthals A.P."/>
            <person name="Power M.L."/>
            <person name="Jones G."/>
            <person name="Ransome R.D."/>
            <person name="Dechmann D.K.N."/>
            <person name="Locatelli A.G."/>
            <person name="Puechmaille S.J."/>
            <person name="Fedrigo O."/>
            <person name="Jarvis E.D."/>
            <person name="Hiller M."/>
            <person name="Vernes S.C."/>
            <person name="Myers E.W."/>
            <person name="Teeling E.C."/>
        </authorList>
    </citation>
    <scope>NUCLEOTIDE SEQUENCE [LARGE SCALE GENOMIC DNA]</scope>
    <source>
        <strain evidence="3">MMyoMyo1</strain>
        <tissue evidence="3">Flight muscle</tissue>
    </source>
</reference>
<evidence type="ECO:0000313" key="3">
    <source>
        <dbReference type="EMBL" id="KAF6336920.1"/>
    </source>
</evidence>
<keyword evidence="2" id="KW-0732">Signal</keyword>
<proteinExistence type="predicted"/>